<evidence type="ECO:0000313" key="1">
    <source>
        <dbReference type="EMBL" id="KAF4692803.1"/>
    </source>
</evidence>
<proteinExistence type="predicted"/>
<dbReference type="OrthoDB" id="440187at2759"/>
<gene>
    <name evidence="1" type="ORF">FOZ60_012496</name>
</gene>
<reference evidence="1 2" key="1">
    <citation type="submission" date="2020-04" db="EMBL/GenBank/DDBJ databases">
        <title>Perkinsus olseni comparative genomics.</title>
        <authorList>
            <person name="Bogema D.R."/>
        </authorList>
    </citation>
    <scope>NUCLEOTIDE SEQUENCE [LARGE SCALE GENOMIC DNA]</scope>
    <source>
        <strain evidence="1">00978-12</strain>
    </source>
</reference>
<protein>
    <submittedName>
        <fullName evidence="1">Uncharacterized protein</fullName>
    </submittedName>
</protein>
<sequence>MHSLPLPDWLMRSLWSSATVLVMRLATRSAFLGTVAMNLLRSVPFAVLDKEAWLERFLVAAMAMQTQTSMVASMADEEFWPTFVFWHLLLRLKSPKEYPRTSSPNPAFLSFLAALFPRDMAAFTKPTVLFEQAYLSVHGSEGRRILTDAERLDIMDAVQTVASMTEGMPEDSLLYVTVGHGRHLDKVLPRWLHIIPQQHPVLVYTVDALSNRHCNDARSLGLGVACLAAPEGSTVQVAKYAILALLCACGVPTVFLDLKQALLRDPSPSIIAVKEYDMAFSSYLLSDSLNPTIIYSRPSTQTCRVNRDMLQWIWESPFADDRDGLNAIAGHTPRDQFIKNYRDGQVLSFATRRKSARSPLNFTVLNSRREYASGDGWIAFDSDDRDIGDLISMSFWSMEDTRHGVTEDTLFEVFYANNCSNESLPSGCLSSEAIDVINGYRRVPKWVEDEETPEQLASSRLVSVSYAEGCCEKSKERNRHSAYDNGIDEVRMYNWSTLDADWRERNSAILSLPRGAGYWMWKPFVILDTLLDESLPWFSSVVLYLDAGNHYIANPRSVVGRALLHTDVAAPLLKCCLESDWAKRDAIRLLAPAEPPAVVDRPQNAAYFLIFRKTPVAVDFVRRWLRACEDYRVVTDHDNVEGYPNYPTFTRHVHDQTAFSILFKLSGFTSFDLDEAHRVMNLSRWRD</sequence>
<accession>A0A7J6P9F4</accession>
<dbReference type="AlphaFoldDB" id="A0A7J6P9F4"/>
<comment type="caution">
    <text evidence="1">The sequence shown here is derived from an EMBL/GenBank/DDBJ whole genome shotgun (WGS) entry which is preliminary data.</text>
</comment>
<name>A0A7J6P9F4_PEROL</name>
<dbReference type="EMBL" id="JABANP010000054">
    <property type="protein sequence ID" value="KAF4692803.1"/>
    <property type="molecule type" value="Genomic_DNA"/>
</dbReference>
<dbReference type="Proteomes" id="UP000541610">
    <property type="component" value="Unassembled WGS sequence"/>
</dbReference>
<evidence type="ECO:0000313" key="2">
    <source>
        <dbReference type="Proteomes" id="UP000541610"/>
    </source>
</evidence>
<organism evidence="1 2">
    <name type="scientific">Perkinsus olseni</name>
    <name type="common">Perkinsus atlanticus</name>
    <dbReference type="NCBI Taxonomy" id="32597"/>
    <lineage>
        <taxon>Eukaryota</taxon>
        <taxon>Sar</taxon>
        <taxon>Alveolata</taxon>
        <taxon>Perkinsozoa</taxon>
        <taxon>Perkinsea</taxon>
        <taxon>Perkinsida</taxon>
        <taxon>Perkinsidae</taxon>
        <taxon>Perkinsus</taxon>
    </lineage>
</organism>